<dbReference type="NCBIfam" id="TIGR00621">
    <property type="entry name" value="ssb"/>
    <property type="match status" value="1"/>
</dbReference>
<dbReference type="Proteomes" id="UP000464317">
    <property type="component" value="Chromosome"/>
</dbReference>
<dbReference type="GO" id="GO:0003697">
    <property type="term" value="F:single-stranded DNA binding"/>
    <property type="evidence" value="ECO:0007669"/>
    <property type="project" value="UniProtKB-UniRule"/>
</dbReference>
<gene>
    <name evidence="5" type="ORF">JPM2_2110</name>
</gene>
<dbReference type="Gene3D" id="2.40.50.140">
    <property type="entry name" value="Nucleic acid-binding proteins"/>
    <property type="match status" value="1"/>
</dbReference>
<dbReference type="PROSITE" id="PS50935">
    <property type="entry name" value="SSB"/>
    <property type="match status" value="1"/>
</dbReference>
<evidence type="ECO:0000256" key="3">
    <source>
        <dbReference type="RuleBase" id="RU000524"/>
    </source>
</evidence>
<dbReference type="KEGG" id="mfel:JPM2_2110"/>
<dbReference type="EMBL" id="AP022325">
    <property type="protein sequence ID" value="BBU47518.1"/>
    <property type="molecule type" value="Genomic_DNA"/>
</dbReference>
<organism evidence="5 6">
    <name type="scientific">Mycoplasmopsis felis</name>
    <dbReference type="NCBI Taxonomy" id="33923"/>
    <lineage>
        <taxon>Bacteria</taxon>
        <taxon>Bacillati</taxon>
        <taxon>Mycoplasmatota</taxon>
        <taxon>Mycoplasmoidales</taxon>
        <taxon>Metamycoplasmataceae</taxon>
        <taxon>Mycoplasmopsis</taxon>
    </lineage>
</organism>
<name>A0A809SEN1_9BACT</name>
<feature type="region of interest" description="Disordered" evidence="4">
    <location>
        <begin position="147"/>
        <end position="178"/>
    </location>
</feature>
<dbReference type="PANTHER" id="PTHR10302:SF0">
    <property type="entry name" value="SINGLE-STRANDED DNA-BINDING PROTEIN, MITOCHONDRIAL"/>
    <property type="match status" value="1"/>
</dbReference>
<dbReference type="RefSeq" id="WP_051619542.1">
    <property type="nucleotide sequence ID" value="NZ_AP022325.1"/>
</dbReference>
<dbReference type="HAMAP" id="MF_00984">
    <property type="entry name" value="SSB"/>
    <property type="match status" value="1"/>
</dbReference>
<evidence type="ECO:0000256" key="4">
    <source>
        <dbReference type="SAM" id="MobiDB-lite"/>
    </source>
</evidence>
<sequence>MNKVMLIGRTTNDVELNITSNGNSYVRGTLAVSRRGIAEVTDYVPFVAWNQNAQFLKRYAPKGTQILIEGSIKVDSYIEKATQQRRRSFDVNVDNITILESRKSIQDRIENRSFGENVIDSKTTYEKNFNNSNNIPGNIQFSKSKTSYDLEKNETNSNHDFSSLTEEPDLDKDYDIYD</sequence>
<dbReference type="AlphaFoldDB" id="A0A809SEN1"/>
<dbReference type="InterPro" id="IPR000424">
    <property type="entry name" value="Primosome_PriB/ssb"/>
</dbReference>
<dbReference type="Pfam" id="PF00436">
    <property type="entry name" value="SSB"/>
    <property type="match status" value="1"/>
</dbReference>
<dbReference type="SUPFAM" id="SSF50249">
    <property type="entry name" value="Nucleic acid-binding proteins"/>
    <property type="match status" value="1"/>
</dbReference>
<evidence type="ECO:0000256" key="1">
    <source>
        <dbReference type="ARBA" id="ARBA00023125"/>
    </source>
</evidence>
<reference evidence="5 6" key="1">
    <citation type="submission" date="2020-01" db="EMBL/GenBank/DDBJ databases">
        <title>Complete genome sequence of Mycoplasma felis strain Myco-2.</title>
        <authorList>
            <person name="Kinoshita Y."/>
            <person name="Niwa H."/>
            <person name="Uchida-Fujii E."/>
            <person name="Nukada T."/>
        </authorList>
    </citation>
    <scope>NUCLEOTIDE SEQUENCE [LARGE SCALE GENOMIC DNA]</scope>
    <source>
        <strain evidence="5 6">Myco-2</strain>
    </source>
</reference>
<dbReference type="GO" id="GO:0006260">
    <property type="term" value="P:DNA replication"/>
    <property type="evidence" value="ECO:0007669"/>
    <property type="project" value="InterPro"/>
</dbReference>
<proteinExistence type="inferred from homology"/>
<evidence type="ECO:0000256" key="2">
    <source>
        <dbReference type="HAMAP-Rule" id="MF_00984"/>
    </source>
</evidence>
<dbReference type="PANTHER" id="PTHR10302">
    <property type="entry name" value="SINGLE-STRANDED DNA-BINDING PROTEIN"/>
    <property type="match status" value="1"/>
</dbReference>
<comment type="caution">
    <text evidence="2">Lacks conserved residue(s) required for the propagation of feature annotation.</text>
</comment>
<evidence type="ECO:0000313" key="6">
    <source>
        <dbReference type="Proteomes" id="UP000464317"/>
    </source>
</evidence>
<evidence type="ECO:0000313" key="5">
    <source>
        <dbReference type="EMBL" id="BBU47518.1"/>
    </source>
</evidence>
<feature type="compositionally biased region" description="Polar residues" evidence="4">
    <location>
        <begin position="155"/>
        <end position="165"/>
    </location>
</feature>
<comment type="subunit">
    <text evidence="2">Homotetramer.</text>
</comment>
<dbReference type="CDD" id="cd04496">
    <property type="entry name" value="SSB_OBF"/>
    <property type="match status" value="1"/>
</dbReference>
<keyword evidence="6" id="KW-1185">Reference proteome</keyword>
<keyword evidence="1 2" id="KW-0238">DNA-binding</keyword>
<dbReference type="InterPro" id="IPR012340">
    <property type="entry name" value="NA-bd_OB-fold"/>
</dbReference>
<protein>
    <recommendedName>
        <fullName evidence="2 3">Single-stranded DNA-binding protein</fullName>
        <shortName evidence="2">SSB</shortName>
    </recommendedName>
</protein>
<dbReference type="InterPro" id="IPR011344">
    <property type="entry name" value="ssDNA-bd"/>
</dbReference>
<accession>A0A809SEN1</accession>
<dbReference type="GO" id="GO:0009295">
    <property type="term" value="C:nucleoid"/>
    <property type="evidence" value="ECO:0007669"/>
    <property type="project" value="TreeGrafter"/>
</dbReference>